<evidence type="ECO:0000256" key="1">
    <source>
        <dbReference type="ARBA" id="ARBA00022723"/>
    </source>
</evidence>
<dbReference type="Pfam" id="PF08325">
    <property type="entry name" value="WLM"/>
    <property type="match status" value="1"/>
</dbReference>
<feature type="domain" description="WLM" evidence="7">
    <location>
        <begin position="1"/>
        <end position="194"/>
    </location>
</feature>
<evidence type="ECO:0000256" key="3">
    <source>
        <dbReference type="ARBA" id="ARBA00022833"/>
    </source>
</evidence>
<dbReference type="EMBL" id="RSCE01000010">
    <property type="protein sequence ID" value="RSH79361.1"/>
    <property type="molecule type" value="Genomic_DNA"/>
</dbReference>
<accession>A0A427XKE9</accession>
<dbReference type="PROSITE" id="PS51397">
    <property type="entry name" value="WLM"/>
    <property type="match status" value="1"/>
</dbReference>
<protein>
    <recommendedName>
        <fullName evidence="10">WLM domain-containing protein</fullName>
    </recommendedName>
</protein>
<evidence type="ECO:0000313" key="8">
    <source>
        <dbReference type="EMBL" id="RSH79361.1"/>
    </source>
</evidence>
<keyword evidence="3" id="KW-0862">Zinc</keyword>
<dbReference type="Pfam" id="PF00641">
    <property type="entry name" value="Zn_ribbon_RanBP"/>
    <property type="match status" value="1"/>
</dbReference>
<dbReference type="Gene3D" id="2.30.30.380">
    <property type="entry name" value="Zn-finger domain of Sec23/24"/>
    <property type="match status" value="1"/>
</dbReference>
<evidence type="ECO:0000256" key="2">
    <source>
        <dbReference type="ARBA" id="ARBA00022771"/>
    </source>
</evidence>
<feature type="region of interest" description="Disordered" evidence="5">
    <location>
        <begin position="213"/>
        <end position="303"/>
    </location>
</feature>
<sequence length="368" mass="40168">MSLLIGRFEHLPNRPRSDEARPLLEKIASQVKPIMVKRGWKVGTLAEFLPANPALLGNNMNHGQQINLRLRPPGNTSTFYEYDQLVLVMLHELTHIVHGPHDASFYKLLSELEEEFYSLKHKGYEGEGFHSAGNRLNGVRVNEYDGRRRGLAAAEKRLNQAKALGRGGVLGGTSRNAGKTMREIVAEAAERRMQDDKACDTTHTAEVEEEIRKAQAESVGIDAKDIIDLTGSSDDDDESIEDTTPTPVDEKDTKKRPLPAAAPAAPPARRPPPVSKPTSSAAHSRPAKLPASSSSATPTPPIPVKEDWACSTCTLINPISEKACQACTAPRPPQSVSATGWFCDFCGAGPRDMGMWSCGECSWVRKWG</sequence>
<dbReference type="InterPro" id="IPR001876">
    <property type="entry name" value="Znf_RanBP2"/>
</dbReference>
<dbReference type="SMART" id="SM00547">
    <property type="entry name" value="ZnF_RBZ"/>
    <property type="match status" value="1"/>
</dbReference>
<dbReference type="InterPro" id="IPR053000">
    <property type="entry name" value="WSS1-like_metalloprotease"/>
</dbReference>
<dbReference type="PANTHER" id="PTHR46622">
    <property type="entry name" value="DNA-DEPENDENT METALLOPROTEASE WSS1"/>
    <property type="match status" value="1"/>
</dbReference>
<dbReference type="SUPFAM" id="SSF90209">
    <property type="entry name" value="Ran binding protein zinc finger-like"/>
    <property type="match status" value="1"/>
</dbReference>
<evidence type="ECO:0000259" key="6">
    <source>
        <dbReference type="PROSITE" id="PS50199"/>
    </source>
</evidence>
<evidence type="ECO:0008006" key="10">
    <source>
        <dbReference type="Google" id="ProtNLM"/>
    </source>
</evidence>
<dbReference type="OrthoDB" id="261960at2759"/>
<keyword evidence="9" id="KW-1185">Reference proteome</keyword>
<feature type="compositionally biased region" description="Pro residues" evidence="5">
    <location>
        <begin position="264"/>
        <end position="275"/>
    </location>
</feature>
<gene>
    <name evidence="8" type="ORF">EHS24_001403</name>
</gene>
<dbReference type="PROSITE" id="PS01358">
    <property type="entry name" value="ZF_RANBP2_1"/>
    <property type="match status" value="1"/>
</dbReference>
<dbReference type="GO" id="GO:0006281">
    <property type="term" value="P:DNA repair"/>
    <property type="evidence" value="ECO:0007669"/>
    <property type="project" value="TreeGrafter"/>
</dbReference>
<dbReference type="PANTHER" id="PTHR46622:SF1">
    <property type="entry name" value="DNA-DEPENDENT METALLOPROTEASE WSS1"/>
    <property type="match status" value="1"/>
</dbReference>
<dbReference type="GO" id="GO:0008237">
    <property type="term" value="F:metallopeptidase activity"/>
    <property type="evidence" value="ECO:0007669"/>
    <property type="project" value="TreeGrafter"/>
</dbReference>
<dbReference type="RefSeq" id="XP_028474508.1">
    <property type="nucleotide sequence ID" value="XM_028617201.1"/>
</dbReference>
<dbReference type="GeneID" id="39585946"/>
<evidence type="ECO:0000256" key="4">
    <source>
        <dbReference type="PROSITE-ProRule" id="PRU00322"/>
    </source>
</evidence>
<evidence type="ECO:0000313" key="9">
    <source>
        <dbReference type="Proteomes" id="UP000279236"/>
    </source>
</evidence>
<dbReference type="STRING" id="105984.A0A427XKE9"/>
<dbReference type="AlphaFoldDB" id="A0A427XKE9"/>
<keyword evidence="1" id="KW-0479">Metal-binding</keyword>
<dbReference type="GO" id="GO:0005634">
    <property type="term" value="C:nucleus"/>
    <property type="evidence" value="ECO:0007669"/>
    <property type="project" value="TreeGrafter"/>
</dbReference>
<comment type="caution">
    <text evidence="8">The sequence shown here is derived from an EMBL/GenBank/DDBJ whole genome shotgun (WGS) entry which is preliminary data.</text>
</comment>
<dbReference type="InterPro" id="IPR036443">
    <property type="entry name" value="Znf_RanBP2_sf"/>
</dbReference>
<feature type="domain" description="RanBP2-type" evidence="6">
    <location>
        <begin position="304"/>
        <end position="333"/>
    </location>
</feature>
<proteinExistence type="predicted"/>
<evidence type="ECO:0000259" key="7">
    <source>
        <dbReference type="PROSITE" id="PS51397"/>
    </source>
</evidence>
<name>A0A427XKE9_9TREE</name>
<reference evidence="8 9" key="1">
    <citation type="submission" date="2018-11" db="EMBL/GenBank/DDBJ databases">
        <title>Genome sequence of Apiotrichum porosum DSM 27194.</title>
        <authorList>
            <person name="Aliyu H."/>
            <person name="Gorte O."/>
            <person name="Ochsenreither K."/>
        </authorList>
    </citation>
    <scope>NUCLEOTIDE SEQUENCE [LARGE SCALE GENOMIC DNA]</scope>
    <source>
        <strain evidence="8 9">DSM 27194</strain>
    </source>
</reference>
<organism evidence="8 9">
    <name type="scientific">Apiotrichum porosum</name>
    <dbReference type="NCBI Taxonomy" id="105984"/>
    <lineage>
        <taxon>Eukaryota</taxon>
        <taxon>Fungi</taxon>
        <taxon>Dikarya</taxon>
        <taxon>Basidiomycota</taxon>
        <taxon>Agaricomycotina</taxon>
        <taxon>Tremellomycetes</taxon>
        <taxon>Trichosporonales</taxon>
        <taxon>Trichosporonaceae</taxon>
        <taxon>Apiotrichum</taxon>
    </lineage>
</organism>
<evidence type="ECO:0000256" key="5">
    <source>
        <dbReference type="SAM" id="MobiDB-lite"/>
    </source>
</evidence>
<dbReference type="Proteomes" id="UP000279236">
    <property type="component" value="Unassembled WGS sequence"/>
</dbReference>
<dbReference type="PROSITE" id="PS50199">
    <property type="entry name" value="ZF_RANBP2_2"/>
    <property type="match status" value="1"/>
</dbReference>
<dbReference type="GO" id="GO:0008270">
    <property type="term" value="F:zinc ion binding"/>
    <property type="evidence" value="ECO:0007669"/>
    <property type="project" value="UniProtKB-KW"/>
</dbReference>
<keyword evidence="2 4" id="KW-0863">Zinc-finger</keyword>
<dbReference type="InterPro" id="IPR013536">
    <property type="entry name" value="WLM_dom"/>
</dbReference>